<reference evidence="2 3" key="1">
    <citation type="submission" date="2022-05" db="EMBL/GenBank/DDBJ databases">
        <authorList>
            <consortium name="Genoscope - CEA"/>
            <person name="William W."/>
        </authorList>
    </citation>
    <scope>NUCLEOTIDE SEQUENCE [LARGE SCALE GENOMIC DNA]</scope>
</reference>
<evidence type="ECO:0000313" key="3">
    <source>
        <dbReference type="Proteomes" id="UP001159428"/>
    </source>
</evidence>
<feature type="region of interest" description="Disordered" evidence="1">
    <location>
        <begin position="110"/>
        <end position="134"/>
    </location>
</feature>
<keyword evidence="3" id="KW-1185">Reference proteome</keyword>
<name>A0AAU9WT43_9CNID</name>
<evidence type="ECO:0000313" key="2">
    <source>
        <dbReference type="EMBL" id="CAH3124649.1"/>
    </source>
</evidence>
<feature type="compositionally biased region" description="Basic and acidic residues" evidence="1">
    <location>
        <begin position="113"/>
        <end position="122"/>
    </location>
</feature>
<comment type="caution">
    <text evidence="2">The sequence shown here is derived from an EMBL/GenBank/DDBJ whole genome shotgun (WGS) entry which is preliminary data.</text>
</comment>
<protein>
    <submittedName>
        <fullName evidence="2">Uncharacterized protein</fullName>
    </submittedName>
</protein>
<sequence length="266" mass="30137">MEELRKMFTRVILTPKPVEEMDAQSCNASLHLNVTMPMSRAEVYPAELRVCRRLWKISPESCSTGIYLSYSKKRISWSRFRGNRIRYGPRSITNFTTLLQTGFQLMNIRFPRNKQDRDEQSRDPSGSGYLTNLDHVHDPANQVLRSILQQRRAEVVPNLPLPGGGRGNGRGSLTASTTAESSQENRQRIKNPQPFTLRGCAARCAFNEIKLGRNIQRDLKKPVKTALLSAAVPIIVRTKKANTGSEGIEQDNHIMDMKVVRRSTQT</sequence>
<feature type="region of interest" description="Disordered" evidence="1">
    <location>
        <begin position="157"/>
        <end position="191"/>
    </location>
</feature>
<dbReference type="EMBL" id="CALNXJ010000020">
    <property type="protein sequence ID" value="CAH3124649.1"/>
    <property type="molecule type" value="Genomic_DNA"/>
</dbReference>
<dbReference type="AlphaFoldDB" id="A0AAU9WT43"/>
<proteinExistence type="predicted"/>
<feature type="compositionally biased region" description="Polar residues" evidence="1">
    <location>
        <begin position="173"/>
        <end position="184"/>
    </location>
</feature>
<evidence type="ECO:0000256" key="1">
    <source>
        <dbReference type="SAM" id="MobiDB-lite"/>
    </source>
</evidence>
<gene>
    <name evidence="2" type="ORF">PMEA_00011419</name>
</gene>
<accession>A0AAU9WT43</accession>
<dbReference type="Proteomes" id="UP001159428">
    <property type="component" value="Unassembled WGS sequence"/>
</dbReference>
<organism evidence="2 3">
    <name type="scientific">Pocillopora meandrina</name>
    <dbReference type="NCBI Taxonomy" id="46732"/>
    <lineage>
        <taxon>Eukaryota</taxon>
        <taxon>Metazoa</taxon>
        <taxon>Cnidaria</taxon>
        <taxon>Anthozoa</taxon>
        <taxon>Hexacorallia</taxon>
        <taxon>Scleractinia</taxon>
        <taxon>Astrocoeniina</taxon>
        <taxon>Pocilloporidae</taxon>
        <taxon>Pocillopora</taxon>
    </lineage>
</organism>